<evidence type="ECO:0000313" key="2">
    <source>
        <dbReference type="Proteomes" id="UP000639643"/>
    </source>
</evidence>
<dbReference type="AlphaFoldDB" id="A0A8H6U8F6"/>
<proteinExistence type="predicted"/>
<comment type="caution">
    <text evidence="1">The sequence shown here is derived from an EMBL/GenBank/DDBJ whole genome shotgun (WGS) entry which is preliminary data.</text>
</comment>
<gene>
    <name evidence="1" type="ORF">CMUS01_01043</name>
</gene>
<accession>A0A8H6U8F6</accession>
<reference evidence="1" key="1">
    <citation type="journal article" date="2020" name="Phytopathology">
        <title>Genome Sequence Resources of Colletotrichum truncatum, C. plurivorum, C. musicola, and C. sojae: Four Species Pathogenic to Soybean (Glycine max).</title>
        <authorList>
            <person name="Rogerio F."/>
            <person name="Boufleur T.R."/>
            <person name="Ciampi-Guillardi M."/>
            <person name="Sukno S.A."/>
            <person name="Thon M.R."/>
            <person name="Massola Junior N.S."/>
            <person name="Baroncelli R."/>
        </authorList>
    </citation>
    <scope>NUCLEOTIDE SEQUENCE</scope>
    <source>
        <strain evidence="1">LFN0074</strain>
    </source>
</reference>
<protein>
    <submittedName>
        <fullName evidence="1">Uncharacterized protein</fullName>
    </submittedName>
</protein>
<organism evidence="1 2">
    <name type="scientific">Colletotrichum musicola</name>
    <dbReference type="NCBI Taxonomy" id="2175873"/>
    <lineage>
        <taxon>Eukaryota</taxon>
        <taxon>Fungi</taxon>
        <taxon>Dikarya</taxon>
        <taxon>Ascomycota</taxon>
        <taxon>Pezizomycotina</taxon>
        <taxon>Sordariomycetes</taxon>
        <taxon>Hypocreomycetidae</taxon>
        <taxon>Glomerellales</taxon>
        <taxon>Glomerellaceae</taxon>
        <taxon>Colletotrichum</taxon>
        <taxon>Colletotrichum orchidearum species complex</taxon>
    </lineage>
</organism>
<sequence>MHDSKASRIPAATAFNRGGNMLASCVSAMIGDNQPSMAWEGLRVYGGDPHRKPAVALRILFSHRVPCFLVTLPAPSLEPLTTQILYGLQLQLALSSHLSMLAASAGIKRDQSLGENASPCQPQTGCLTAVASSCNPPTINAPNERAQLFVLFTLYICAASESVQPLSSRFT</sequence>
<evidence type="ECO:0000313" key="1">
    <source>
        <dbReference type="EMBL" id="KAF6844468.1"/>
    </source>
</evidence>
<dbReference type="EMBL" id="WIGM01000016">
    <property type="protein sequence ID" value="KAF6844468.1"/>
    <property type="molecule type" value="Genomic_DNA"/>
</dbReference>
<keyword evidence="2" id="KW-1185">Reference proteome</keyword>
<name>A0A8H6U8F6_9PEZI</name>
<dbReference type="Proteomes" id="UP000639643">
    <property type="component" value="Unassembled WGS sequence"/>
</dbReference>